<evidence type="ECO:0000256" key="1">
    <source>
        <dbReference type="SAM" id="Phobius"/>
    </source>
</evidence>
<evidence type="ECO:0000313" key="3">
    <source>
        <dbReference type="Proteomes" id="UP000176308"/>
    </source>
</evidence>
<sequence length="207" mass="23381">MKLVSSKNYGYLILDRANSIILPYFDTSSIIGKSIKAIKLSLWVLDIKPKFPEKVQITINLFNPLTNEIKDGLSAFIYPKDGNYVSFNLPLELFEKAVGTNNRFLIKIVDTVPKIVFAGPNQSGTTNDPKLNIEYSENTIPIPLPLEFFKIIGNIQNLQINYGGGNNMATNQDSKKENIFDKFFWKFLIPVAVVVVGAYLIYYFGIK</sequence>
<organism evidence="2 3">
    <name type="scientific">Candidatus Staskawiczbacteria bacterium RIFCSPLOWO2_01_FULL_33_9</name>
    <dbReference type="NCBI Taxonomy" id="1802211"/>
    <lineage>
        <taxon>Bacteria</taxon>
        <taxon>Candidatus Staskawicziibacteriota</taxon>
    </lineage>
</organism>
<name>A0A1G2I880_9BACT</name>
<dbReference type="Proteomes" id="UP000176308">
    <property type="component" value="Unassembled WGS sequence"/>
</dbReference>
<accession>A0A1G2I880</accession>
<keyword evidence="1" id="KW-0812">Transmembrane</keyword>
<dbReference type="AlphaFoldDB" id="A0A1G2I880"/>
<dbReference type="EMBL" id="MHOX01000031">
    <property type="protein sequence ID" value="OGZ70258.1"/>
    <property type="molecule type" value="Genomic_DNA"/>
</dbReference>
<proteinExistence type="predicted"/>
<keyword evidence="1" id="KW-0472">Membrane</keyword>
<comment type="caution">
    <text evidence="2">The sequence shown here is derived from an EMBL/GenBank/DDBJ whole genome shotgun (WGS) entry which is preliminary data.</text>
</comment>
<reference evidence="2 3" key="1">
    <citation type="journal article" date="2016" name="Nat. Commun.">
        <title>Thousands of microbial genomes shed light on interconnected biogeochemical processes in an aquifer system.</title>
        <authorList>
            <person name="Anantharaman K."/>
            <person name="Brown C.T."/>
            <person name="Hug L.A."/>
            <person name="Sharon I."/>
            <person name="Castelle C.J."/>
            <person name="Probst A.J."/>
            <person name="Thomas B.C."/>
            <person name="Singh A."/>
            <person name="Wilkins M.J."/>
            <person name="Karaoz U."/>
            <person name="Brodie E.L."/>
            <person name="Williams K.H."/>
            <person name="Hubbard S.S."/>
            <person name="Banfield J.F."/>
        </authorList>
    </citation>
    <scope>NUCLEOTIDE SEQUENCE [LARGE SCALE GENOMIC DNA]</scope>
</reference>
<evidence type="ECO:0000313" key="2">
    <source>
        <dbReference type="EMBL" id="OGZ70258.1"/>
    </source>
</evidence>
<gene>
    <name evidence="2" type="ORF">A2904_01165</name>
</gene>
<feature type="transmembrane region" description="Helical" evidence="1">
    <location>
        <begin position="183"/>
        <end position="204"/>
    </location>
</feature>
<protein>
    <submittedName>
        <fullName evidence="2">Uncharacterized protein</fullName>
    </submittedName>
</protein>
<keyword evidence="1" id="KW-1133">Transmembrane helix</keyword>